<name>A0A9P4HT16_9PEZI</name>
<dbReference type="InterPro" id="IPR012337">
    <property type="entry name" value="RNaseH-like_sf"/>
</dbReference>
<keyword evidence="8" id="KW-1185">Reference proteome</keyword>
<dbReference type="PANTHER" id="PTHR12801:SF112">
    <property type="entry name" value="RNA EXONUCLEASE 3"/>
    <property type="match status" value="1"/>
</dbReference>
<dbReference type="Gene3D" id="3.30.420.10">
    <property type="entry name" value="Ribonuclease H-like superfamily/Ribonuclease H"/>
    <property type="match status" value="1"/>
</dbReference>
<feature type="region of interest" description="Disordered" evidence="5">
    <location>
        <begin position="228"/>
        <end position="259"/>
    </location>
</feature>
<dbReference type="GO" id="GO:0003676">
    <property type="term" value="F:nucleic acid binding"/>
    <property type="evidence" value="ECO:0007669"/>
    <property type="project" value="InterPro"/>
</dbReference>
<feature type="compositionally biased region" description="Basic and acidic residues" evidence="5">
    <location>
        <begin position="63"/>
        <end position="97"/>
    </location>
</feature>
<gene>
    <name evidence="7" type="ORF">K490DRAFT_7383</name>
</gene>
<evidence type="ECO:0000256" key="3">
    <source>
        <dbReference type="ARBA" id="ARBA00022801"/>
    </source>
</evidence>
<feature type="domain" description="Exonuclease" evidence="6">
    <location>
        <begin position="410"/>
        <end position="586"/>
    </location>
</feature>
<feature type="region of interest" description="Disordered" evidence="5">
    <location>
        <begin position="31"/>
        <end position="118"/>
    </location>
</feature>
<evidence type="ECO:0000259" key="6">
    <source>
        <dbReference type="SMART" id="SM00479"/>
    </source>
</evidence>
<dbReference type="SUPFAM" id="SSF53098">
    <property type="entry name" value="Ribonuclease H-like"/>
    <property type="match status" value="1"/>
</dbReference>
<evidence type="ECO:0000313" key="8">
    <source>
        <dbReference type="Proteomes" id="UP000799776"/>
    </source>
</evidence>
<dbReference type="CDD" id="cd06145">
    <property type="entry name" value="REX1_like"/>
    <property type="match status" value="1"/>
</dbReference>
<keyword evidence="2" id="KW-0540">Nuclease</keyword>
<evidence type="ECO:0000256" key="5">
    <source>
        <dbReference type="SAM" id="MobiDB-lite"/>
    </source>
</evidence>
<evidence type="ECO:0000256" key="2">
    <source>
        <dbReference type="ARBA" id="ARBA00022722"/>
    </source>
</evidence>
<dbReference type="AlphaFoldDB" id="A0A9P4HT16"/>
<keyword evidence="4" id="KW-0269">Exonuclease</keyword>
<dbReference type="Proteomes" id="UP000799776">
    <property type="component" value="Unassembled WGS sequence"/>
</dbReference>
<proteinExistence type="inferred from homology"/>
<dbReference type="EMBL" id="ML978720">
    <property type="protein sequence ID" value="KAF2087445.1"/>
    <property type="molecule type" value="Genomic_DNA"/>
</dbReference>
<organism evidence="7 8">
    <name type="scientific">Saccharata proteae CBS 121410</name>
    <dbReference type="NCBI Taxonomy" id="1314787"/>
    <lineage>
        <taxon>Eukaryota</taxon>
        <taxon>Fungi</taxon>
        <taxon>Dikarya</taxon>
        <taxon>Ascomycota</taxon>
        <taxon>Pezizomycotina</taxon>
        <taxon>Dothideomycetes</taxon>
        <taxon>Dothideomycetes incertae sedis</taxon>
        <taxon>Botryosphaeriales</taxon>
        <taxon>Saccharataceae</taxon>
        <taxon>Saccharata</taxon>
    </lineage>
</organism>
<feature type="non-terminal residue" evidence="7">
    <location>
        <position position="1"/>
    </location>
</feature>
<dbReference type="GO" id="GO:0004527">
    <property type="term" value="F:exonuclease activity"/>
    <property type="evidence" value="ECO:0007669"/>
    <property type="project" value="UniProtKB-KW"/>
</dbReference>
<evidence type="ECO:0000256" key="1">
    <source>
        <dbReference type="ARBA" id="ARBA00006357"/>
    </source>
</evidence>
<dbReference type="InterPro" id="IPR047021">
    <property type="entry name" value="REXO1/3/4-like"/>
</dbReference>
<dbReference type="GO" id="GO:0005634">
    <property type="term" value="C:nucleus"/>
    <property type="evidence" value="ECO:0007669"/>
    <property type="project" value="TreeGrafter"/>
</dbReference>
<accession>A0A9P4HT16</accession>
<reference evidence="7" key="1">
    <citation type="journal article" date="2020" name="Stud. Mycol.">
        <title>101 Dothideomycetes genomes: a test case for predicting lifestyles and emergence of pathogens.</title>
        <authorList>
            <person name="Haridas S."/>
            <person name="Albert R."/>
            <person name="Binder M."/>
            <person name="Bloem J."/>
            <person name="Labutti K."/>
            <person name="Salamov A."/>
            <person name="Andreopoulos B."/>
            <person name="Baker S."/>
            <person name="Barry K."/>
            <person name="Bills G."/>
            <person name="Bluhm B."/>
            <person name="Cannon C."/>
            <person name="Castanera R."/>
            <person name="Culley D."/>
            <person name="Daum C."/>
            <person name="Ezra D."/>
            <person name="Gonzalez J."/>
            <person name="Henrissat B."/>
            <person name="Kuo A."/>
            <person name="Liang C."/>
            <person name="Lipzen A."/>
            <person name="Lutzoni F."/>
            <person name="Magnuson J."/>
            <person name="Mondo S."/>
            <person name="Nolan M."/>
            <person name="Ohm R."/>
            <person name="Pangilinan J."/>
            <person name="Park H.-J."/>
            <person name="Ramirez L."/>
            <person name="Alfaro M."/>
            <person name="Sun H."/>
            <person name="Tritt A."/>
            <person name="Yoshinaga Y."/>
            <person name="Zwiers L.-H."/>
            <person name="Turgeon B."/>
            <person name="Goodwin S."/>
            <person name="Spatafora J."/>
            <person name="Crous P."/>
            <person name="Grigoriev I."/>
        </authorList>
    </citation>
    <scope>NUCLEOTIDE SEQUENCE</scope>
    <source>
        <strain evidence="7">CBS 121410</strain>
    </source>
</reference>
<protein>
    <recommendedName>
        <fullName evidence="6">Exonuclease domain-containing protein</fullName>
    </recommendedName>
</protein>
<dbReference type="SMART" id="SM00479">
    <property type="entry name" value="EXOIII"/>
    <property type="match status" value="1"/>
</dbReference>
<comment type="similarity">
    <text evidence="1">Belongs to the REXO1/REXO3 family.</text>
</comment>
<feature type="compositionally biased region" description="Low complexity" evidence="5">
    <location>
        <begin position="98"/>
        <end position="118"/>
    </location>
</feature>
<comment type="caution">
    <text evidence="7">The sequence shown here is derived from an EMBL/GenBank/DDBJ whole genome shotgun (WGS) entry which is preliminary data.</text>
</comment>
<evidence type="ECO:0000256" key="4">
    <source>
        <dbReference type="ARBA" id="ARBA00022839"/>
    </source>
</evidence>
<feature type="non-terminal residue" evidence="7">
    <location>
        <position position="606"/>
    </location>
</feature>
<evidence type="ECO:0000313" key="7">
    <source>
        <dbReference type="EMBL" id="KAF2087445.1"/>
    </source>
</evidence>
<sequence length="606" mass="67402">LYSSIKCPQGAACKLPNCIFSHDFFGNSAETDAVPNEHPSSANPRHDPKRRKVYSEEQAAIHSEPKSSKDSAIDASLKLDRKNDTHSEEEEPLHPELKSSTGKPKPKPKAATGPAVTTKIQKSEPLAPRALPNGKMPATWAARMKLLKLLHGFLVSLNNKVKESLDADVKALQMNDQAVITLALEQEENMARTGGSMYLDKSRKCCYNYKKMTLGEWVSIRRKQRDQEAGVAEGMESSKNELAGIPRAPEAPEASSLVETGLSAEEETRFLVRFIANQDKLHKFGYVSKVPTETDIAKCKEGIETAQGWEKCERCDSRFRVYPDRRDDGALTNGGKCTHHWGRLVWPQTHKMDRTRGSQPRLFSCCQMPQGSTGCTEGDTHVFKISSPNMLAAVLPFVETPPNPAAREDRAVTFDCEMGYTVNGLELIRLTACSWPDGAPLIDVLVRPLGLILDFNTRFSGVTSEQFLNAKPYTPDADPAADLRIVPDPQTARTLLLSHISPHTPLLGHGIENDLNALRLVHPTIIDTVLLFPHPKGLPIRNKLKTCVKEYLNWDIQTAGAQGHDSLEDARATGELVRWKVAREWRQLREKGWKVKDGKWFGPDGR</sequence>
<dbReference type="InterPro" id="IPR013520">
    <property type="entry name" value="Ribonucl_H"/>
</dbReference>
<keyword evidence="3" id="KW-0378">Hydrolase</keyword>
<dbReference type="OrthoDB" id="3996471at2759"/>
<dbReference type="InterPro" id="IPR034922">
    <property type="entry name" value="REX1-like_exo"/>
</dbReference>
<dbReference type="PANTHER" id="PTHR12801">
    <property type="entry name" value="RNA EXONUCLEASE REXO1 / RECO3 FAMILY MEMBER-RELATED"/>
    <property type="match status" value="1"/>
</dbReference>
<dbReference type="InterPro" id="IPR036397">
    <property type="entry name" value="RNaseH_sf"/>
</dbReference>